<feature type="region of interest" description="Disordered" evidence="1">
    <location>
        <begin position="86"/>
        <end position="107"/>
    </location>
</feature>
<feature type="non-terminal residue" evidence="4">
    <location>
        <position position="1"/>
    </location>
</feature>
<feature type="compositionally biased region" description="Acidic residues" evidence="1">
    <location>
        <begin position="146"/>
        <end position="186"/>
    </location>
</feature>
<dbReference type="InterPro" id="IPR025376">
    <property type="entry name" value="CD1107-like_dom"/>
</dbReference>
<gene>
    <name evidence="4" type="ORF">LKD22_11835</name>
</gene>
<dbReference type="Pfam" id="PF14283">
    <property type="entry name" value="CD1107-like"/>
    <property type="match status" value="1"/>
</dbReference>
<evidence type="ECO:0000313" key="4">
    <source>
        <dbReference type="EMBL" id="MCC2177803.1"/>
    </source>
</evidence>
<evidence type="ECO:0000259" key="3">
    <source>
        <dbReference type="Pfam" id="PF14283"/>
    </source>
</evidence>
<evidence type="ECO:0000256" key="1">
    <source>
        <dbReference type="SAM" id="MobiDB-lite"/>
    </source>
</evidence>
<organism evidence="4 5">
    <name type="scientific">Agathobaculum butyriciproducens</name>
    <dbReference type="NCBI Taxonomy" id="1628085"/>
    <lineage>
        <taxon>Bacteria</taxon>
        <taxon>Bacillati</taxon>
        <taxon>Bacillota</taxon>
        <taxon>Clostridia</taxon>
        <taxon>Eubacteriales</taxon>
        <taxon>Butyricicoccaceae</taxon>
        <taxon>Agathobaculum</taxon>
    </lineage>
</organism>
<feature type="region of interest" description="Disordered" evidence="1">
    <location>
        <begin position="139"/>
        <end position="186"/>
    </location>
</feature>
<feature type="domain" description="Mobile element protein CD1107-like" evidence="3">
    <location>
        <begin position="1"/>
        <end position="139"/>
    </location>
</feature>
<comment type="caution">
    <text evidence="4">The sequence shown here is derived from an EMBL/GenBank/DDBJ whole genome shotgun (WGS) entry which is preliminary data.</text>
</comment>
<feature type="transmembrane region" description="Helical" evidence="2">
    <location>
        <begin position="114"/>
        <end position="132"/>
    </location>
</feature>
<dbReference type="RefSeq" id="WP_227601185.1">
    <property type="nucleotide sequence ID" value="NZ_JAJEPX010000056.1"/>
</dbReference>
<protein>
    <submittedName>
        <fullName evidence="4">DUF4366 domain-containing protein</fullName>
    </submittedName>
</protein>
<evidence type="ECO:0000256" key="2">
    <source>
        <dbReference type="SAM" id="Phobius"/>
    </source>
</evidence>
<keyword evidence="2" id="KW-0472">Membrane</keyword>
<sequence length="186" mass="19882">VDDFGGNKQLITVTTKAGNYFYILIDRANEDKETAVHFLNQVDDADLAALMEDGKAKEEPPAVCSCTTKCEAGAVNTACPVCATDKSKCTGKAPEPPAEISEPEKEKPAGLNPAALVLLLALLGGGGVFAYLKLVKNKPKTKGNDSLDDYDYGEEDSEEWETENEESDEPDADGGSTEEDDEDSVK</sequence>
<name>A0AAW4W6M1_9FIRM</name>
<keyword evidence="5" id="KW-1185">Reference proteome</keyword>
<proteinExistence type="predicted"/>
<reference evidence="4 5" key="1">
    <citation type="submission" date="2021-10" db="EMBL/GenBank/DDBJ databases">
        <title>Anaerobic single-cell dispensing facilitates the cultivation of human gut bacteria.</title>
        <authorList>
            <person name="Afrizal A."/>
        </authorList>
    </citation>
    <scope>NUCLEOTIDE SEQUENCE [LARGE SCALE GENOMIC DNA]</scope>
    <source>
        <strain evidence="4 5">CLA-AA-H270</strain>
    </source>
</reference>
<evidence type="ECO:0000313" key="5">
    <source>
        <dbReference type="Proteomes" id="UP001298753"/>
    </source>
</evidence>
<keyword evidence="2" id="KW-1133">Transmembrane helix</keyword>
<accession>A0AAW4W6M1</accession>
<dbReference type="AlphaFoldDB" id="A0AAW4W6M1"/>
<dbReference type="Proteomes" id="UP001298753">
    <property type="component" value="Unassembled WGS sequence"/>
</dbReference>
<dbReference type="EMBL" id="JAJEPX010000056">
    <property type="protein sequence ID" value="MCC2177803.1"/>
    <property type="molecule type" value="Genomic_DNA"/>
</dbReference>
<keyword evidence="2" id="KW-0812">Transmembrane</keyword>